<reference evidence="3 4" key="1">
    <citation type="journal article" date="2012" name="BMC Genomics">
        <title>Comparative genomic analysis and phylogenetic position of Theileria equi.</title>
        <authorList>
            <person name="Kappmeyer L.S."/>
            <person name="Thiagarajan M."/>
            <person name="Herndon D.R."/>
            <person name="Ramsay J.D."/>
            <person name="Caler E."/>
            <person name="Djikeng A."/>
            <person name="Gillespie J.J."/>
            <person name="Lau A.O."/>
            <person name="Roalson E.H."/>
            <person name="Silva J.C."/>
            <person name="Silva M.G."/>
            <person name="Suarez C.E."/>
            <person name="Ueti M.W."/>
            <person name="Nene V.M."/>
            <person name="Mealey R.H."/>
            <person name="Knowles D.P."/>
            <person name="Brayton K.A."/>
        </authorList>
    </citation>
    <scope>NUCLEOTIDE SEQUENCE [LARGE SCALE GENOMIC DNA]</scope>
    <source>
        <strain evidence="3 4">WA</strain>
    </source>
</reference>
<dbReference type="AlphaFoldDB" id="L1LB39"/>
<evidence type="ECO:0000256" key="1">
    <source>
        <dbReference type="PROSITE-ProRule" id="PRU00290"/>
    </source>
</evidence>
<sequence>MDSDGSDIPDKFLNELTSSITPQIVTNTNKRGEMLTRLLTHYVNAYNNTSEKFKSIESSLVSTTEAIRGNIGNLLERGELIDSIVSKSEDLRDSTFAFRNTAKLENSSFISRFLYENIKNKRIFIALTVFLNVLIKHGLG</sequence>
<organism evidence="3 4">
    <name type="scientific">Theileria equi strain WA</name>
    <dbReference type="NCBI Taxonomy" id="1537102"/>
    <lineage>
        <taxon>Eukaryota</taxon>
        <taxon>Sar</taxon>
        <taxon>Alveolata</taxon>
        <taxon>Apicomplexa</taxon>
        <taxon>Aconoidasida</taxon>
        <taxon>Piroplasmida</taxon>
        <taxon>Theileriidae</taxon>
        <taxon>Theileria</taxon>
    </lineage>
</organism>
<evidence type="ECO:0000313" key="4">
    <source>
        <dbReference type="Proteomes" id="UP000031512"/>
    </source>
</evidence>
<dbReference type="CDD" id="cd15843">
    <property type="entry name" value="R-SNARE"/>
    <property type="match status" value="1"/>
</dbReference>
<protein>
    <recommendedName>
        <fullName evidence="2">V-SNARE coiled-coil homology domain-containing protein</fullName>
    </recommendedName>
</protein>
<accession>L1LB39</accession>
<dbReference type="VEuPathDB" id="PiroplasmaDB:BEWA_048300"/>
<dbReference type="EMBL" id="ACOU01000007">
    <property type="protein sequence ID" value="EKX72363.1"/>
    <property type="molecule type" value="Genomic_DNA"/>
</dbReference>
<gene>
    <name evidence="3" type="ORF">BEWA_048300</name>
</gene>
<comment type="caution">
    <text evidence="3">The sequence shown here is derived from an EMBL/GenBank/DDBJ whole genome shotgun (WGS) entry which is preliminary data.</text>
</comment>
<evidence type="ECO:0000259" key="2">
    <source>
        <dbReference type="PROSITE" id="PS50892"/>
    </source>
</evidence>
<dbReference type="InterPro" id="IPR042855">
    <property type="entry name" value="V_SNARE_CC"/>
</dbReference>
<dbReference type="KEGG" id="beq:BEWA_048300"/>
<dbReference type="OrthoDB" id="248747at2759"/>
<dbReference type="PROSITE" id="PS50892">
    <property type="entry name" value="V_SNARE"/>
    <property type="match status" value="1"/>
</dbReference>
<keyword evidence="4" id="KW-1185">Reference proteome</keyword>
<dbReference type="RefSeq" id="XP_004831815.1">
    <property type="nucleotide sequence ID" value="XM_004831758.1"/>
</dbReference>
<dbReference type="Proteomes" id="UP000031512">
    <property type="component" value="Unassembled WGS sequence"/>
</dbReference>
<dbReference type="STRING" id="1537102.L1LB39"/>
<proteinExistence type="predicted"/>
<dbReference type="Pfam" id="PF00957">
    <property type="entry name" value="Synaptobrevin"/>
    <property type="match status" value="1"/>
</dbReference>
<dbReference type="GeneID" id="15804043"/>
<name>L1LB39_THEEQ</name>
<dbReference type="SUPFAM" id="SSF58038">
    <property type="entry name" value="SNARE fusion complex"/>
    <property type="match status" value="1"/>
</dbReference>
<dbReference type="Gene3D" id="1.20.5.110">
    <property type="match status" value="1"/>
</dbReference>
<evidence type="ECO:0000313" key="3">
    <source>
        <dbReference type="EMBL" id="EKX72363.1"/>
    </source>
</evidence>
<keyword evidence="1" id="KW-0175">Coiled coil</keyword>
<feature type="domain" description="V-SNARE coiled-coil homology" evidence="2">
    <location>
        <begin position="52"/>
        <end position="112"/>
    </location>
</feature>